<dbReference type="PANTHER" id="PTHR34107:SF4">
    <property type="entry name" value="SLL1222 PROTEIN"/>
    <property type="match status" value="1"/>
</dbReference>
<dbReference type="SUPFAM" id="SSF52980">
    <property type="entry name" value="Restriction endonuclease-like"/>
    <property type="match status" value="1"/>
</dbReference>
<dbReference type="Pfam" id="PF05685">
    <property type="entry name" value="Uma2"/>
    <property type="match status" value="1"/>
</dbReference>
<keyword evidence="2" id="KW-0378">Hydrolase</keyword>
<feature type="domain" description="Putative restriction endonuclease" evidence="1">
    <location>
        <begin position="13"/>
        <end position="179"/>
    </location>
</feature>
<accession>A0ABT0C9D8</accession>
<dbReference type="InterPro" id="IPR008538">
    <property type="entry name" value="Uma2"/>
</dbReference>
<dbReference type="Proteomes" id="UP000830835">
    <property type="component" value="Unassembled WGS sequence"/>
</dbReference>
<name>A0ABT0C9D8_THEVL</name>
<dbReference type="InterPro" id="IPR011335">
    <property type="entry name" value="Restrct_endonuc-II-like"/>
</dbReference>
<keyword evidence="3" id="KW-1185">Reference proteome</keyword>
<dbReference type="CDD" id="cd06260">
    <property type="entry name" value="DUF820-like"/>
    <property type="match status" value="1"/>
</dbReference>
<proteinExistence type="predicted"/>
<evidence type="ECO:0000259" key="1">
    <source>
        <dbReference type="Pfam" id="PF05685"/>
    </source>
</evidence>
<sequence length="187" mass="21217">MIAAHRFTSSDLALMPEDGKRYEVIDGELYVTHQSSWQHQYAATRLAQFLNEWSDKTGLGIANTAPGLIFAEDDDVAPDVVWISHSRLQNALQEDGKLHSAPELVIEVISPGSRNANRDRQIKLKLYSRRGVQEYWILDPQQKQAEIYRRQEGSLVLIKTCLGQDVLDSPLLPDFTCSLEKLWPLSL</sequence>
<dbReference type="RefSeq" id="WP_244349644.1">
    <property type="nucleotide sequence ID" value="NZ_JAFIRA010000010.1"/>
</dbReference>
<comment type="caution">
    <text evidence="2">The sequence shown here is derived from an EMBL/GenBank/DDBJ whole genome shotgun (WGS) entry which is preliminary data.</text>
</comment>
<gene>
    <name evidence="2" type="ORF">JX360_05690</name>
</gene>
<organism evidence="2 3">
    <name type="scientific">Thermostichus vulcanus str. 'Rupite'</name>
    <dbReference type="NCBI Taxonomy" id="2813851"/>
    <lineage>
        <taxon>Bacteria</taxon>
        <taxon>Bacillati</taxon>
        <taxon>Cyanobacteriota</taxon>
        <taxon>Cyanophyceae</taxon>
        <taxon>Thermostichales</taxon>
        <taxon>Thermostichaceae</taxon>
        <taxon>Thermostichus</taxon>
    </lineage>
</organism>
<dbReference type="GO" id="GO:0004519">
    <property type="term" value="F:endonuclease activity"/>
    <property type="evidence" value="ECO:0007669"/>
    <property type="project" value="UniProtKB-KW"/>
</dbReference>
<protein>
    <submittedName>
        <fullName evidence="2">Uma2 family endonuclease</fullName>
    </submittedName>
</protein>
<keyword evidence="2" id="KW-0255">Endonuclease</keyword>
<evidence type="ECO:0000313" key="2">
    <source>
        <dbReference type="EMBL" id="MCJ2542401.1"/>
    </source>
</evidence>
<dbReference type="EMBL" id="JAFIRA010000010">
    <property type="protein sequence ID" value="MCJ2542401.1"/>
    <property type="molecule type" value="Genomic_DNA"/>
</dbReference>
<keyword evidence="2" id="KW-0540">Nuclease</keyword>
<dbReference type="Gene3D" id="3.90.1570.10">
    <property type="entry name" value="tt1808, chain A"/>
    <property type="match status" value="1"/>
</dbReference>
<reference evidence="2" key="1">
    <citation type="submission" date="2021-02" db="EMBL/GenBank/DDBJ databases">
        <title>The CRISPR/cas machinery reduction and long-range gene transfer in the hot spring cyanobacterium Synechococcus.</title>
        <authorList>
            <person name="Dvorak P."/>
            <person name="Jahodarova E."/>
            <person name="Hasler P."/>
            <person name="Poulickova A."/>
        </authorList>
    </citation>
    <scope>NUCLEOTIDE SEQUENCE</scope>
    <source>
        <strain evidence="2">Rupite</strain>
    </source>
</reference>
<dbReference type="InterPro" id="IPR012296">
    <property type="entry name" value="Nuclease_put_TT1808"/>
</dbReference>
<dbReference type="PANTHER" id="PTHR34107">
    <property type="entry name" value="SLL0198 PROTEIN-RELATED"/>
    <property type="match status" value="1"/>
</dbReference>
<evidence type="ECO:0000313" key="3">
    <source>
        <dbReference type="Proteomes" id="UP000830835"/>
    </source>
</evidence>